<feature type="binding site" evidence="6">
    <location>
        <position position="202"/>
    </location>
    <ligand>
        <name>substrate</name>
    </ligand>
</feature>
<feature type="binding site" evidence="6">
    <location>
        <position position="77"/>
    </location>
    <ligand>
        <name>substrate</name>
    </ligand>
</feature>
<dbReference type="Pfam" id="PF04960">
    <property type="entry name" value="Glutaminase"/>
    <property type="match status" value="1"/>
</dbReference>
<dbReference type="NCBIfam" id="TIGR03814">
    <property type="entry name" value="Gln_ase"/>
    <property type="match status" value="1"/>
</dbReference>
<keyword evidence="8" id="KW-1185">Reference proteome</keyword>
<accession>A0A1M7JI90</accession>
<dbReference type="FunFam" id="3.40.710.10:FF:000005">
    <property type="entry name" value="Glutaminase"/>
    <property type="match status" value="1"/>
</dbReference>
<proteinExistence type="inferred from homology"/>
<sequence length="318" mass="35453">MGAAVQVQAANHKTMDYQQLISEVYDEVRAMGLTGKVADYIPELAKVSGEHFGIALVDLQGNVFGAGDYKVPFSIQSISKVFTLTMVFHVFRSKLWSRVNVEPSGNPFNSIAQLEYEHGIPRNPFLNAGALVITDALTSKFENPIRCIREYIDELAGQHCVRINEEVMQSELRHAERNTAMAYFLKAYKNFDNDIQEVIKTYVSQCSIEMCCEELAKSVSFLANDGYSIFARREVLSESHTRRINALMLMCGFYDESGEFAFRVGLPGKSGVGGGVVALMPGKFSIAVWSPELNEKGNSTRAIKALEILTNRLKFSLF</sequence>
<dbReference type="NCBIfam" id="NF002132">
    <property type="entry name" value="PRK00971.1-1"/>
    <property type="match status" value="1"/>
</dbReference>
<name>A0A1M7JI90_9BACT</name>
<comment type="similarity">
    <text evidence="1 6">Belongs to the glutaminase family.</text>
</comment>
<evidence type="ECO:0000313" key="7">
    <source>
        <dbReference type="EMBL" id="SHM52621.1"/>
    </source>
</evidence>
<dbReference type="NCBIfam" id="NF002133">
    <property type="entry name" value="PRK00971.1-2"/>
    <property type="match status" value="1"/>
</dbReference>
<dbReference type="EMBL" id="FRCY01000002">
    <property type="protein sequence ID" value="SHM52621.1"/>
    <property type="molecule type" value="Genomic_DNA"/>
</dbReference>
<feature type="binding site" evidence="6">
    <location>
        <position position="127"/>
    </location>
    <ligand>
        <name>substrate</name>
    </ligand>
</feature>
<dbReference type="GO" id="GO:0006537">
    <property type="term" value="P:glutamate biosynthetic process"/>
    <property type="evidence" value="ECO:0007669"/>
    <property type="project" value="TreeGrafter"/>
</dbReference>
<dbReference type="SUPFAM" id="SSF56601">
    <property type="entry name" value="beta-lactamase/transpeptidase-like"/>
    <property type="match status" value="1"/>
</dbReference>
<evidence type="ECO:0000256" key="6">
    <source>
        <dbReference type="HAMAP-Rule" id="MF_00313"/>
    </source>
</evidence>
<keyword evidence="6" id="KW-0007">Acetylation</keyword>
<gene>
    <name evidence="6" type="primary">glsA</name>
    <name evidence="7" type="ORF">SAMN04488057_10223</name>
</gene>
<reference evidence="7 8" key="1">
    <citation type="submission" date="2016-11" db="EMBL/GenBank/DDBJ databases">
        <authorList>
            <person name="Jaros S."/>
            <person name="Januszkiewicz K."/>
            <person name="Wedrychowicz H."/>
        </authorList>
    </citation>
    <scope>NUCLEOTIDE SEQUENCE [LARGE SCALE GENOMIC DNA]</scope>
    <source>
        <strain evidence="7 8">CGMCC 1.6102</strain>
    </source>
</reference>
<organism evidence="7 8">
    <name type="scientific">Cyclobacterium lianum</name>
    <dbReference type="NCBI Taxonomy" id="388280"/>
    <lineage>
        <taxon>Bacteria</taxon>
        <taxon>Pseudomonadati</taxon>
        <taxon>Bacteroidota</taxon>
        <taxon>Cytophagia</taxon>
        <taxon>Cytophagales</taxon>
        <taxon>Cyclobacteriaceae</taxon>
        <taxon>Cyclobacterium</taxon>
    </lineage>
</organism>
<dbReference type="InterPro" id="IPR012338">
    <property type="entry name" value="Beta-lactam/transpept-like"/>
</dbReference>
<keyword evidence="4 6" id="KW-0378">Hydrolase</keyword>
<comment type="catalytic activity">
    <reaction evidence="5 6">
        <text>L-glutamine + H2O = L-glutamate + NH4(+)</text>
        <dbReference type="Rhea" id="RHEA:15889"/>
        <dbReference type="ChEBI" id="CHEBI:15377"/>
        <dbReference type="ChEBI" id="CHEBI:28938"/>
        <dbReference type="ChEBI" id="CHEBI:29985"/>
        <dbReference type="ChEBI" id="CHEBI:58359"/>
        <dbReference type="EC" id="3.5.1.2"/>
    </reaction>
</comment>
<evidence type="ECO:0000256" key="5">
    <source>
        <dbReference type="ARBA" id="ARBA00049534"/>
    </source>
</evidence>
<dbReference type="InterPro" id="IPR015868">
    <property type="entry name" value="Glutaminase"/>
</dbReference>
<dbReference type="STRING" id="388280.SAMN04488057_10223"/>
<protein>
    <recommendedName>
        <fullName evidence="3 6">Glutaminase</fullName>
        <ecNumber evidence="3 6">3.5.1.2</ecNumber>
    </recommendedName>
</protein>
<evidence type="ECO:0000256" key="2">
    <source>
        <dbReference type="ARBA" id="ARBA00011881"/>
    </source>
</evidence>
<dbReference type="Gene3D" id="3.40.710.10">
    <property type="entry name" value="DD-peptidase/beta-lactamase superfamily"/>
    <property type="match status" value="1"/>
</dbReference>
<dbReference type="Proteomes" id="UP000184513">
    <property type="component" value="Unassembled WGS sequence"/>
</dbReference>
<evidence type="ECO:0000256" key="1">
    <source>
        <dbReference type="ARBA" id="ARBA00011076"/>
    </source>
</evidence>
<evidence type="ECO:0000256" key="4">
    <source>
        <dbReference type="ARBA" id="ARBA00022801"/>
    </source>
</evidence>
<evidence type="ECO:0000256" key="3">
    <source>
        <dbReference type="ARBA" id="ARBA00012918"/>
    </source>
</evidence>
<feature type="binding site" evidence="6">
    <location>
        <position position="272"/>
    </location>
    <ligand>
        <name>substrate</name>
    </ligand>
</feature>
<dbReference type="PANTHER" id="PTHR12544:SF29">
    <property type="entry name" value="GLUTAMINASE"/>
    <property type="match status" value="1"/>
</dbReference>
<feature type="binding site" evidence="6">
    <location>
        <position position="171"/>
    </location>
    <ligand>
        <name>substrate</name>
    </ligand>
</feature>
<dbReference type="AlphaFoldDB" id="A0A1M7JI90"/>
<comment type="subunit">
    <text evidence="2 6">Homotetramer.</text>
</comment>
<dbReference type="PANTHER" id="PTHR12544">
    <property type="entry name" value="GLUTAMINASE"/>
    <property type="match status" value="1"/>
</dbReference>
<feature type="binding site" evidence="6">
    <location>
        <position position="178"/>
    </location>
    <ligand>
        <name>substrate</name>
    </ligand>
</feature>
<dbReference type="HAMAP" id="MF_00313">
    <property type="entry name" value="Glutaminase"/>
    <property type="match status" value="1"/>
</dbReference>
<evidence type="ECO:0000313" key="8">
    <source>
        <dbReference type="Proteomes" id="UP000184513"/>
    </source>
</evidence>
<dbReference type="EC" id="3.5.1.2" evidence="3 6"/>
<dbReference type="GO" id="GO:0004359">
    <property type="term" value="F:glutaminase activity"/>
    <property type="evidence" value="ECO:0007669"/>
    <property type="project" value="UniProtKB-UniRule"/>
</dbReference>
<dbReference type="GO" id="GO:0006543">
    <property type="term" value="P:L-glutamine catabolic process"/>
    <property type="evidence" value="ECO:0007669"/>
    <property type="project" value="TreeGrafter"/>
</dbReference>
<feature type="binding site" evidence="6">
    <location>
        <position position="254"/>
    </location>
    <ligand>
        <name>substrate</name>
    </ligand>
</feature>